<dbReference type="EMBL" id="CAJNOT010003034">
    <property type="protein sequence ID" value="CAF1359804.1"/>
    <property type="molecule type" value="Genomic_DNA"/>
</dbReference>
<organism evidence="1 3">
    <name type="scientific">Rotaria sordida</name>
    <dbReference type="NCBI Taxonomy" id="392033"/>
    <lineage>
        <taxon>Eukaryota</taxon>
        <taxon>Metazoa</taxon>
        <taxon>Spiralia</taxon>
        <taxon>Gnathifera</taxon>
        <taxon>Rotifera</taxon>
        <taxon>Eurotatoria</taxon>
        <taxon>Bdelloidea</taxon>
        <taxon>Philodinida</taxon>
        <taxon>Philodinidae</taxon>
        <taxon>Rotaria</taxon>
    </lineage>
</organism>
<protein>
    <submittedName>
        <fullName evidence="1">Uncharacterized protein</fullName>
    </submittedName>
</protein>
<dbReference type="AlphaFoldDB" id="A0A815I2N3"/>
<gene>
    <name evidence="2" type="ORF">JBS370_LOCUS23219</name>
    <name evidence="1" type="ORF">ZHD862_LOCUS31012</name>
</gene>
<sequence length="132" mass="14747">MSLCSCSLCSSSLRSSKSNNSYCLLSSSLSSITTVSSQLDNEITQRNLISDNEQWPAPPVEETQLQQSNVQDNWQIEKNISLKDQQSNKNRCILKATMTNEQILICDSSSTSSTRSRIIPGKHVSMKVVFHF</sequence>
<reference evidence="1" key="1">
    <citation type="submission" date="2021-02" db="EMBL/GenBank/DDBJ databases">
        <authorList>
            <person name="Nowell W R."/>
        </authorList>
    </citation>
    <scope>NUCLEOTIDE SEQUENCE</scope>
</reference>
<dbReference type="EMBL" id="CAJOBD010003390">
    <property type="protein sequence ID" value="CAF3945115.1"/>
    <property type="molecule type" value="Genomic_DNA"/>
</dbReference>
<accession>A0A815I2N3</accession>
<name>A0A815I2N3_9BILA</name>
<dbReference type="Proteomes" id="UP000663836">
    <property type="component" value="Unassembled WGS sequence"/>
</dbReference>
<dbReference type="Proteomes" id="UP000663864">
    <property type="component" value="Unassembled WGS sequence"/>
</dbReference>
<comment type="caution">
    <text evidence="1">The sequence shown here is derived from an EMBL/GenBank/DDBJ whole genome shotgun (WGS) entry which is preliminary data.</text>
</comment>
<evidence type="ECO:0000313" key="3">
    <source>
        <dbReference type="Proteomes" id="UP000663864"/>
    </source>
</evidence>
<evidence type="ECO:0000313" key="1">
    <source>
        <dbReference type="EMBL" id="CAF1359804.1"/>
    </source>
</evidence>
<proteinExistence type="predicted"/>
<evidence type="ECO:0000313" key="2">
    <source>
        <dbReference type="EMBL" id="CAF3945115.1"/>
    </source>
</evidence>